<name>A0ABR1WTI7_9PEZI</name>
<sequence>MDASDETIITLYNIILDPAAWPTGPNPWKARPQTYLIPYRTIWVPLSEVGATRNFLGLPAVRKHQDGSPFPTLPIVRVPYVLHRGDEKGDALLGDSFDIAVHLSKYMDLKLFPGEEGGPVAMHRAFNSFVDQLFSQYGVPLAGFYMPLDPRTAESNKAVILQRFPEKEDGTARKWEDFEVPPGSALRAKMLAEFEGALDEKLAPCFPGSGGDRLDDGFMRGCLPEWEELRDKWSGGRLGRLLDGFKEKVDRREGVVPARH</sequence>
<proteinExistence type="predicted"/>
<evidence type="ECO:0000313" key="1">
    <source>
        <dbReference type="EMBL" id="KAK8086467.1"/>
    </source>
</evidence>
<keyword evidence="2" id="KW-1185">Reference proteome</keyword>
<gene>
    <name evidence="1" type="ORF">PG994_001441</name>
</gene>
<protein>
    <recommendedName>
        <fullName evidence="3">GST N-terminal domain-containing protein</fullName>
    </recommendedName>
</protein>
<dbReference type="Proteomes" id="UP001480595">
    <property type="component" value="Unassembled WGS sequence"/>
</dbReference>
<dbReference type="GeneID" id="92085913"/>
<organism evidence="1 2">
    <name type="scientific">Apiospora phragmitis</name>
    <dbReference type="NCBI Taxonomy" id="2905665"/>
    <lineage>
        <taxon>Eukaryota</taxon>
        <taxon>Fungi</taxon>
        <taxon>Dikarya</taxon>
        <taxon>Ascomycota</taxon>
        <taxon>Pezizomycotina</taxon>
        <taxon>Sordariomycetes</taxon>
        <taxon>Xylariomycetidae</taxon>
        <taxon>Amphisphaeriales</taxon>
        <taxon>Apiosporaceae</taxon>
        <taxon>Apiospora</taxon>
    </lineage>
</organism>
<comment type="caution">
    <text evidence="1">The sequence shown here is derived from an EMBL/GenBank/DDBJ whole genome shotgun (WGS) entry which is preliminary data.</text>
</comment>
<dbReference type="EMBL" id="JAQQWL010000002">
    <property type="protein sequence ID" value="KAK8086467.1"/>
    <property type="molecule type" value="Genomic_DNA"/>
</dbReference>
<evidence type="ECO:0008006" key="3">
    <source>
        <dbReference type="Google" id="ProtNLM"/>
    </source>
</evidence>
<accession>A0ABR1WTI7</accession>
<dbReference type="Gene3D" id="3.40.30.10">
    <property type="entry name" value="Glutaredoxin"/>
    <property type="match status" value="1"/>
</dbReference>
<reference evidence="1 2" key="1">
    <citation type="submission" date="2023-01" db="EMBL/GenBank/DDBJ databases">
        <title>Analysis of 21 Apiospora genomes using comparative genomics revels a genus with tremendous synthesis potential of carbohydrate active enzymes and secondary metabolites.</title>
        <authorList>
            <person name="Sorensen T."/>
        </authorList>
    </citation>
    <scope>NUCLEOTIDE SEQUENCE [LARGE SCALE GENOMIC DNA]</scope>
    <source>
        <strain evidence="1 2">CBS 135458</strain>
    </source>
</reference>
<evidence type="ECO:0000313" key="2">
    <source>
        <dbReference type="Proteomes" id="UP001480595"/>
    </source>
</evidence>
<dbReference type="RefSeq" id="XP_066720991.1">
    <property type="nucleotide sequence ID" value="XM_066852850.1"/>
</dbReference>